<keyword evidence="1" id="KW-0732">Signal</keyword>
<dbReference type="InParanoid" id="A0A078AKY4"/>
<protein>
    <submittedName>
        <fullName evidence="2">Uncharacterized protein</fullName>
    </submittedName>
</protein>
<dbReference type="InterPro" id="IPR042097">
    <property type="entry name" value="Aminopeptidase_N-like_N_sf"/>
</dbReference>
<reference evidence="2 3" key="1">
    <citation type="submission" date="2014-06" db="EMBL/GenBank/DDBJ databases">
        <authorList>
            <person name="Swart Estienne"/>
        </authorList>
    </citation>
    <scope>NUCLEOTIDE SEQUENCE [LARGE SCALE GENOMIC DNA]</scope>
    <source>
        <strain evidence="2 3">130c</strain>
    </source>
</reference>
<accession>A0A078AKY4</accession>
<gene>
    <name evidence="2" type="primary">Contig6837.g7307</name>
    <name evidence="2" type="ORF">STYLEM_11895</name>
</gene>
<keyword evidence="3" id="KW-1185">Reference proteome</keyword>
<sequence>MEIFTMGRCSWILALTICRKLVYTFDQIKESKFPELKQTKHLMSKYHRMTIIQLICLQNIQIQVQKLIQQAYYDFNKSQVEVNFQAQYSQNGTGFIKFTQTQDNSINLTTEMENTIAFSEIDQNSIAQIFPTLKDFDAQFSFCLSVIIPQELQFISNTKLDKKSSPGRKDEILKMANDALRDFNLDLKNFKDLKIIQYKYTPYMNPNQKQEDIIGSKGLDIQILRLYYIDQLQLLNKSEKFYKYLKQLELFTGKQIFHKAFDEFLEDAFVSKVETQDLIFKLNDYLIQANQMKSFSGLDIFEWSNHWSDNGFYPNIIEPDILYDNEDGLMIESFEIYQFRSDENTSNSLLCQKFDIAQFNDHYRLIDLNDYEIGSCQSYQTVDHYYAGIIGAVIIDHNDVTYAKVRLDDKTIQNLRHNLQRIDQVKIRFLFWQNLWQMLVDHQVSSQEFVEIAQEQMIFEHNHFLLKLILGLIKDAINFHIDQDLREYFTKQQVQQMLILIESELLDNSLRSIFLTRFPNFISAYNDSCVQLVQWLRDGSIDVKIDDEYVTNCSSQHQQPSMKYQLKTNEKKVLLRKVFSVQTPNPEVDLQFKIDLFNEAFKDLKDLEVIKEFKDECVILLSSFENKLKVMSCLIGQAPVFNDQNVRRNIEAMKHFYESLDVTRSSYFHERFIEALDLVRQSSPAYYQKAYCRYLLDRRSKYSKILDQSWIYENLNQLY</sequence>
<name>A0A078AKY4_STYLE</name>
<dbReference type="Proteomes" id="UP000039865">
    <property type="component" value="Unassembled WGS sequence"/>
</dbReference>
<proteinExistence type="predicted"/>
<dbReference type="EMBL" id="CCKQ01011312">
    <property type="protein sequence ID" value="CDW82859.1"/>
    <property type="molecule type" value="Genomic_DNA"/>
</dbReference>
<evidence type="ECO:0000256" key="1">
    <source>
        <dbReference type="SAM" id="SignalP"/>
    </source>
</evidence>
<feature type="signal peptide" evidence="1">
    <location>
        <begin position="1"/>
        <end position="24"/>
    </location>
</feature>
<dbReference type="Gene3D" id="2.60.40.1730">
    <property type="entry name" value="tricorn interacting facor f3 domain"/>
    <property type="match status" value="1"/>
</dbReference>
<evidence type="ECO:0000313" key="3">
    <source>
        <dbReference type="Proteomes" id="UP000039865"/>
    </source>
</evidence>
<organism evidence="2 3">
    <name type="scientific">Stylonychia lemnae</name>
    <name type="common">Ciliate</name>
    <dbReference type="NCBI Taxonomy" id="5949"/>
    <lineage>
        <taxon>Eukaryota</taxon>
        <taxon>Sar</taxon>
        <taxon>Alveolata</taxon>
        <taxon>Ciliophora</taxon>
        <taxon>Intramacronucleata</taxon>
        <taxon>Spirotrichea</taxon>
        <taxon>Stichotrichia</taxon>
        <taxon>Sporadotrichida</taxon>
        <taxon>Oxytrichidae</taxon>
        <taxon>Stylonychinae</taxon>
        <taxon>Stylonychia</taxon>
    </lineage>
</organism>
<feature type="chain" id="PRO_5005410461" evidence="1">
    <location>
        <begin position="25"/>
        <end position="719"/>
    </location>
</feature>
<evidence type="ECO:0000313" key="2">
    <source>
        <dbReference type="EMBL" id="CDW82859.1"/>
    </source>
</evidence>
<dbReference type="AlphaFoldDB" id="A0A078AKY4"/>